<evidence type="ECO:0000259" key="8">
    <source>
        <dbReference type="PROSITE" id="PS50928"/>
    </source>
</evidence>
<evidence type="ECO:0000256" key="1">
    <source>
        <dbReference type="ARBA" id="ARBA00004651"/>
    </source>
</evidence>
<sequence>MLKYTGKRIFIGILSLFVLVTAAFFLTRLMPGSPFQSGNVSGDVLKSMEEEYGLDKPMTEQYRLYLGNLLQGDLGVSYKKPGVTVAEVIRRAWPMTAALGGLAILAAVVLGTLLGIWQASSDRKAVKGGIFLGGMLGTGIPNFVIALLLMFFFGVKLKLLPIAGLTGPENYILPVISLAVYPTAVIARMMQNTFREEMQKDYVLLARAKGLKPGRTALTHILKNAWIPVLNYIGPAAAFLLTGSFVVESIFTIPGLGREFVNSIGNRDYTLIMGLTVFMGIVVIGINLLTDLLCAWLDPRVRRACR</sequence>
<organism evidence="9 10">
    <name type="scientific">Faecalicatena contorta</name>
    <dbReference type="NCBI Taxonomy" id="39482"/>
    <lineage>
        <taxon>Bacteria</taxon>
        <taxon>Bacillati</taxon>
        <taxon>Bacillota</taxon>
        <taxon>Clostridia</taxon>
        <taxon>Lachnospirales</taxon>
        <taxon>Lachnospiraceae</taxon>
        <taxon>Faecalicatena</taxon>
    </lineage>
</organism>
<dbReference type="PROSITE" id="PS50928">
    <property type="entry name" value="ABC_TM1"/>
    <property type="match status" value="1"/>
</dbReference>
<feature type="transmembrane region" description="Helical" evidence="7">
    <location>
        <begin position="97"/>
        <end position="117"/>
    </location>
</feature>
<feature type="transmembrane region" description="Helical" evidence="7">
    <location>
        <begin position="171"/>
        <end position="190"/>
    </location>
</feature>
<dbReference type="STRING" id="39482.ERS852491_04508"/>
<keyword evidence="6 7" id="KW-0472">Membrane</keyword>
<reference evidence="9 10" key="1">
    <citation type="submission" date="2015-09" db="EMBL/GenBank/DDBJ databases">
        <authorList>
            <consortium name="Pathogen Informatics"/>
        </authorList>
    </citation>
    <scope>NUCLEOTIDE SEQUENCE [LARGE SCALE GENOMIC DNA]</scope>
    <source>
        <strain evidence="9 10">2789STDY5834876</strain>
    </source>
</reference>
<dbReference type="InterPro" id="IPR045621">
    <property type="entry name" value="BPD_transp_1_N"/>
</dbReference>
<keyword evidence="4 7" id="KW-0812">Transmembrane</keyword>
<dbReference type="PANTHER" id="PTHR43163">
    <property type="entry name" value="DIPEPTIDE TRANSPORT SYSTEM PERMEASE PROTEIN DPPB-RELATED"/>
    <property type="match status" value="1"/>
</dbReference>
<dbReference type="GO" id="GO:0005886">
    <property type="term" value="C:plasma membrane"/>
    <property type="evidence" value="ECO:0007669"/>
    <property type="project" value="UniProtKB-SubCell"/>
</dbReference>
<dbReference type="Pfam" id="PF19300">
    <property type="entry name" value="BPD_transp_1_N"/>
    <property type="match status" value="1"/>
</dbReference>
<dbReference type="InterPro" id="IPR000515">
    <property type="entry name" value="MetI-like"/>
</dbReference>
<feature type="transmembrane region" description="Helical" evidence="7">
    <location>
        <begin position="271"/>
        <end position="297"/>
    </location>
</feature>
<evidence type="ECO:0000256" key="2">
    <source>
        <dbReference type="ARBA" id="ARBA00022448"/>
    </source>
</evidence>
<comment type="similarity">
    <text evidence="7">Belongs to the binding-protein-dependent transport system permease family.</text>
</comment>
<evidence type="ECO:0000313" key="10">
    <source>
        <dbReference type="Proteomes" id="UP000095544"/>
    </source>
</evidence>
<dbReference type="RefSeq" id="WP_055155017.1">
    <property type="nucleotide sequence ID" value="NZ_CYZU01000065.1"/>
</dbReference>
<feature type="transmembrane region" description="Helical" evidence="7">
    <location>
        <begin position="229"/>
        <end position="251"/>
    </location>
</feature>
<dbReference type="InterPro" id="IPR035906">
    <property type="entry name" value="MetI-like_sf"/>
</dbReference>
<keyword evidence="3" id="KW-1003">Cell membrane</keyword>
<gene>
    <name evidence="9" type="primary">oppB</name>
    <name evidence="9" type="ORF">ERS852491_04508</name>
</gene>
<keyword evidence="2 7" id="KW-0813">Transport</keyword>
<proteinExistence type="inferred from homology"/>
<dbReference type="CDD" id="cd06261">
    <property type="entry name" value="TM_PBP2"/>
    <property type="match status" value="1"/>
</dbReference>
<dbReference type="GO" id="GO:0055085">
    <property type="term" value="P:transmembrane transport"/>
    <property type="evidence" value="ECO:0007669"/>
    <property type="project" value="InterPro"/>
</dbReference>
<dbReference type="Gene3D" id="1.10.3720.10">
    <property type="entry name" value="MetI-like"/>
    <property type="match status" value="1"/>
</dbReference>
<evidence type="ECO:0000256" key="7">
    <source>
        <dbReference type="RuleBase" id="RU363032"/>
    </source>
</evidence>
<keyword evidence="5 7" id="KW-1133">Transmembrane helix</keyword>
<evidence type="ECO:0000313" key="9">
    <source>
        <dbReference type="EMBL" id="CUP19349.1"/>
    </source>
</evidence>
<accession>A0A174LCW6</accession>
<evidence type="ECO:0000256" key="5">
    <source>
        <dbReference type="ARBA" id="ARBA00022989"/>
    </source>
</evidence>
<dbReference type="SUPFAM" id="SSF161098">
    <property type="entry name" value="MetI-like"/>
    <property type="match status" value="1"/>
</dbReference>
<evidence type="ECO:0000256" key="3">
    <source>
        <dbReference type="ARBA" id="ARBA00022475"/>
    </source>
</evidence>
<feature type="transmembrane region" description="Helical" evidence="7">
    <location>
        <begin position="9"/>
        <end position="30"/>
    </location>
</feature>
<protein>
    <submittedName>
        <fullName evidence="9">Oligopeptide transport system permease protein oppB</fullName>
    </submittedName>
</protein>
<name>A0A174LCW6_9FIRM</name>
<dbReference type="AlphaFoldDB" id="A0A174LCW6"/>
<dbReference type="OrthoDB" id="9806409at2"/>
<comment type="subcellular location">
    <subcellularLocation>
        <location evidence="1 7">Cell membrane</location>
        <topology evidence="1 7">Multi-pass membrane protein</topology>
    </subcellularLocation>
</comment>
<feature type="domain" description="ABC transmembrane type-1" evidence="8">
    <location>
        <begin position="93"/>
        <end position="290"/>
    </location>
</feature>
<feature type="transmembrane region" description="Helical" evidence="7">
    <location>
        <begin position="129"/>
        <end position="151"/>
    </location>
</feature>
<dbReference type="Pfam" id="PF00528">
    <property type="entry name" value="BPD_transp_1"/>
    <property type="match status" value="1"/>
</dbReference>
<evidence type="ECO:0000256" key="6">
    <source>
        <dbReference type="ARBA" id="ARBA00023136"/>
    </source>
</evidence>
<dbReference type="PANTHER" id="PTHR43163:SF6">
    <property type="entry name" value="DIPEPTIDE TRANSPORT SYSTEM PERMEASE PROTEIN DPPB-RELATED"/>
    <property type="match status" value="1"/>
</dbReference>
<dbReference type="Proteomes" id="UP000095544">
    <property type="component" value="Unassembled WGS sequence"/>
</dbReference>
<evidence type="ECO:0000256" key="4">
    <source>
        <dbReference type="ARBA" id="ARBA00022692"/>
    </source>
</evidence>
<dbReference type="EMBL" id="CYZU01000065">
    <property type="protein sequence ID" value="CUP19349.1"/>
    <property type="molecule type" value="Genomic_DNA"/>
</dbReference>